<dbReference type="InterPro" id="IPR036237">
    <property type="entry name" value="Xyl_isomerase-like_sf"/>
</dbReference>
<dbReference type="RefSeq" id="WP_091630206.1">
    <property type="nucleotide sequence ID" value="NZ_FMIC01000002.1"/>
</dbReference>
<sequence>MSATINPLCVSGMAAMSWALPEEVAMYRRTGTDLVGLQGGKVAPFGVPALGDLLAEHDVRLGYLVHSFTAHPDDESGWAQQVAALQTGVVNARTLGADLVYLTSGPSAHLTWEEAADRFAERIMPVVATAREHGVRLGVENTLPVRCDLSFTHTARDALALADLCGIGICLDLYCCWQERGLTDLVRERVAQIEILQVSDFRVGTSTFPNRWVPGDADLPMAGLLGSVLRAGYTGIVDVELLGPAIEAEGAESAVTRSITWMREQVAAACP</sequence>
<accession>A0A1C6VUF9</accession>
<dbReference type="Proteomes" id="UP000199343">
    <property type="component" value="Unassembled WGS sequence"/>
</dbReference>
<feature type="domain" description="Xylose isomerase-like TIM barrel" evidence="1">
    <location>
        <begin position="42"/>
        <end position="264"/>
    </location>
</feature>
<dbReference type="SUPFAM" id="SSF51658">
    <property type="entry name" value="Xylose isomerase-like"/>
    <property type="match status" value="1"/>
</dbReference>
<dbReference type="PANTHER" id="PTHR12110:SF52">
    <property type="entry name" value="XYLOSE ISOMERASE"/>
    <property type="match status" value="1"/>
</dbReference>
<reference evidence="2 3" key="1">
    <citation type="submission" date="2016-06" db="EMBL/GenBank/DDBJ databases">
        <authorList>
            <person name="Kjaerup R.B."/>
            <person name="Dalgaard T.S."/>
            <person name="Juul-Madsen H.R."/>
        </authorList>
    </citation>
    <scope>NUCLEOTIDE SEQUENCE [LARGE SCALE GENOMIC DNA]</scope>
    <source>
        <strain evidence="2 3">DSM 43363</strain>
    </source>
</reference>
<dbReference type="EMBL" id="FMIC01000002">
    <property type="protein sequence ID" value="SCL69956.1"/>
    <property type="molecule type" value="Genomic_DNA"/>
</dbReference>
<proteinExistence type="predicted"/>
<dbReference type="GO" id="GO:0016853">
    <property type="term" value="F:isomerase activity"/>
    <property type="evidence" value="ECO:0007669"/>
    <property type="project" value="UniProtKB-KW"/>
</dbReference>
<name>A0A1C6VUF9_9ACTN</name>
<dbReference type="AlphaFoldDB" id="A0A1C6VUF9"/>
<dbReference type="Pfam" id="PF01261">
    <property type="entry name" value="AP_endonuc_2"/>
    <property type="match status" value="1"/>
</dbReference>
<dbReference type="STRING" id="47871.GA0070608_4185"/>
<protein>
    <submittedName>
        <fullName evidence="2">Sugar phosphate isomerase/epimerase</fullName>
    </submittedName>
</protein>
<evidence type="ECO:0000313" key="2">
    <source>
        <dbReference type="EMBL" id="SCL69956.1"/>
    </source>
</evidence>
<dbReference type="OrthoDB" id="9787068at2"/>
<gene>
    <name evidence="2" type="ORF">GA0070608_4185</name>
</gene>
<evidence type="ECO:0000259" key="1">
    <source>
        <dbReference type="Pfam" id="PF01261"/>
    </source>
</evidence>
<keyword evidence="2" id="KW-0413">Isomerase</keyword>
<dbReference type="InterPro" id="IPR013022">
    <property type="entry name" value="Xyl_isomerase-like_TIM-brl"/>
</dbReference>
<dbReference type="PANTHER" id="PTHR12110">
    <property type="entry name" value="HYDROXYPYRUVATE ISOMERASE"/>
    <property type="match status" value="1"/>
</dbReference>
<evidence type="ECO:0000313" key="3">
    <source>
        <dbReference type="Proteomes" id="UP000199343"/>
    </source>
</evidence>
<organism evidence="2 3">
    <name type="scientific">Micromonospora peucetia</name>
    <dbReference type="NCBI Taxonomy" id="47871"/>
    <lineage>
        <taxon>Bacteria</taxon>
        <taxon>Bacillati</taxon>
        <taxon>Actinomycetota</taxon>
        <taxon>Actinomycetes</taxon>
        <taxon>Micromonosporales</taxon>
        <taxon>Micromonosporaceae</taxon>
        <taxon>Micromonospora</taxon>
    </lineage>
</organism>
<dbReference type="Gene3D" id="3.20.20.150">
    <property type="entry name" value="Divalent-metal-dependent TIM barrel enzymes"/>
    <property type="match status" value="1"/>
</dbReference>
<dbReference type="InterPro" id="IPR050312">
    <property type="entry name" value="IolE/XylAMocC-like"/>
</dbReference>